<reference evidence="1" key="1">
    <citation type="journal article" date="2015" name="Nature">
        <title>Complex archaea that bridge the gap between prokaryotes and eukaryotes.</title>
        <authorList>
            <person name="Spang A."/>
            <person name="Saw J.H."/>
            <person name="Jorgensen S.L."/>
            <person name="Zaremba-Niedzwiedzka K."/>
            <person name="Martijn J."/>
            <person name="Lind A.E."/>
            <person name="van Eijk R."/>
            <person name="Schleper C."/>
            <person name="Guy L."/>
            <person name="Ettema T.J."/>
        </authorList>
    </citation>
    <scope>NUCLEOTIDE SEQUENCE</scope>
</reference>
<protein>
    <submittedName>
        <fullName evidence="1">Uncharacterized protein</fullName>
    </submittedName>
</protein>
<name>A0A0F9TF46_9ZZZZ</name>
<accession>A0A0F9TF46</accession>
<organism evidence="1">
    <name type="scientific">marine sediment metagenome</name>
    <dbReference type="NCBI Taxonomy" id="412755"/>
    <lineage>
        <taxon>unclassified sequences</taxon>
        <taxon>metagenomes</taxon>
        <taxon>ecological metagenomes</taxon>
    </lineage>
</organism>
<evidence type="ECO:0000313" key="1">
    <source>
        <dbReference type="EMBL" id="KKN77884.1"/>
    </source>
</evidence>
<gene>
    <name evidence="1" type="ORF">LCGC14_0356210</name>
</gene>
<dbReference type="EMBL" id="LAZR01000272">
    <property type="protein sequence ID" value="KKN77884.1"/>
    <property type="molecule type" value="Genomic_DNA"/>
</dbReference>
<proteinExistence type="predicted"/>
<comment type="caution">
    <text evidence="1">The sequence shown here is derived from an EMBL/GenBank/DDBJ whole genome shotgun (WGS) entry which is preliminary data.</text>
</comment>
<sequence length="29" mass="3475">MKVCKKHWNEEVKPYIYNSMADREAFEAG</sequence>
<dbReference type="AlphaFoldDB" id="A0A0F9TF46"/>